<dbReference type="GO" id="GO:0005080">
    <property type="term" value="F:protein kinase C binding"/>
    <property type="evidence" value="ECO:0007669"/>
    <property type="project" value="TreeGrafter"/>
</dbReference>
<evidence type="ECO:0000313" key="6">
    <source>
        <dbReference type="EMBL" id="CAF1167029.1"/>
    </source>
</evidence>
<dbReference type="InterPro" id="IPR000433">
    <property type="entry name" value="Znf_ZZ"/>
</dbReference>
<dbReference type="SUPFAM" id="SSF57850">
    <property type="entry name" value="RING/U-box"/>
    <property type="match status" value="1"/>
</dbReference>
<dbReference type="PROSITE" id="PS01357">
    <property type="entry name" value="ZF_ZZ_1"/>
    <property type="match status" value="1"/>
</dbReference>
<dbReference type="GO" id="GO:0007032">
    <property type="term" value="P:endosome organization"/>
    <property type="evidence" value="ECO:0007669"/>
    <property type="project" value="TreeGrafter"/>
</dbReference>
<dbReference type="EMBL" id="CAJNOO010001532">
    <property type="protein sequence ID" value="CAF1167029.1"/>
    <property type="molecule type" value="Genomic_DNA"/>
</dbReference>
<evidence type="ECO:0000313" key="7">
    <source>
        <dbReference type="EMBL" id="CAF1253158.1"/>
    </source>
</evidence>
<reference evidence="6" key="1">
    <citation type="submission" date="2021-02" db="EMBL/GenBank/DDBJ databases">
        <authorList>
            <person name="Nowell W R."/>
        </authorList>
    </citation>
    <scope>NUCLEOTIDE SEQUENCE</scope>
</reference>
<dbReference type="AlphaFoldDB" id="A0A814TW12"/>
<dbReference type="InterPro" id="IPR043145">
    <property type="entry name" value="Znf_ZZ_sf"/>
</dbReference>
<comment type="caution">
    <text evidence="6">The sequence shown here is derived from an EMBL/GenBank/DDBJ whole genome shotgun (WGS) entry which is preliminary data.</text>
</comment>
<name>A0A814TW12_9BILA</name>
<protein>
    <recommendedName>
        <fullName evidence="5">ZZ-type domain-containing protein</fullName>
    </recommendedName>
</protein>
<dbReference type="PROSITE" id="PS50135">
    <property type="entry name" value="ZF_ZZ_2"/>
    <property type="match status" value="1"/>
</dbReference>
<dbReference type="GO" id="GO:0035973">
    <property type="term" value="P:aggrephagy"/>
    <property type="evidence" value="ECO:0007669"/>
    <property type="project" value="TreeGrafter"/>
</dbReference>
<dbReference type="GO" id="GO:0070530">
    <property type="term" value="F:K63-linked polyubiquitin modification-dependent protein binding"/>
    <property type="evidence" value="ECO:0007669"/>
    <property type="project" value="TreeGrafter"/>
</dbReference>
<evidence type="ECO:0000256" key="4">
    <source>
        <dbReference type="PROSITE-ProRule" id="PRU00228"/>
    </source>
</evidence>
<evidence type="ECO:0000256" key="2">
    <source>
        <dbReference type="ARBA" id="ARBA00022771"/>
    </source>
</evidence>
<dbReference type="PANTHER" id="PTHR15090:SF0">
    <property type="entry name" value="SEQUESTOSOME-1"/>
    <property type="match status" value="1"/>
</dbReference>
<dbReference type="PANTHER" id="PTHR15090">
    <property type="entry name" value="SEQUESTOSOME 1-RELATED"/>
    <property type="match status" value="1"/>
</dbReference>
<organism evidence="6 8">
    <name type="scientific">Rotaria sordida</name>
    <dbReference type="NCBI Taxonomy" id="392033"/>
    <lineage>
        <taxon>Eukaryota</taxon>
        <taxon>Metazoa</taxon>
        <taxon>Spiralia</taxon>
        <taxon>Gnathifera</taxon>
        <taxon>Rotifera</taxon>
        <taxon>Eurotatoria</taxon>
        <taxon>Bdelloidea</taxon>
        <taxon>Philodinida</taxon>
        <taxon>Philodinidae</taxon>
        <taxon>Rotaria</taxon>
    </lineage>
</organism>
<dbReference type="GO" id="GO:0044753">
    <property type="term" value="C:amphisome"/>
    <property type="evidence" value="ECO:0007669"/>
    <property type="project" value="TreeGrafter"/>
</dbReference>
<dbReference type="InterPro" id="IPR052260">
    <property type="entry name" value="Autophagy_Rcpt_SigReg"/>
</dbReference>
<dbReference type="Proteomes" id="UP000663882">
    <property type="component" value="Unassembled WGS sequence"/>
</dbReference>
<proteinExistence type="predicted"/>
<keyword evidence="2 4" id="KW-0863">Zinc-finger</keyword>
<dbReference type="EMBL" id="CAJNOT010001820">
    <property type="protein sequence ID" value="CAF1253158.1"/>
    <property type="molecule type" value="Genomic_DNA"/>
</dbReference>
<dbReference type="GO" id="GO:0016235">
    <property type="term" value="C:aggresome"/>
    <property type="evidence" value="ECO:0007669"/>
    <property type="project" value="TreeGrafter"/>
</dbReference>
<dbReference type="GO" id="GO:0000423">
    <property type="term" value="P:mitophagy"/>
    <property type="evidence" value="ECO:0007669"/>
    <property type="project" value="TreeGrafter"/>
</dbReference>
<evidence type="ECO:0000313" key="8">
    <source>
        <dbReference type="Proteomes" id="UP000663882"/>
    </source>
</evidence>
<sequence length="155" mass="18231">MYLYEIIHAQNYLNIYNPNESIFLIYKNKKTMPIDIAALLVPAVIKGVTSAASAHAFKKIVEHHKRKKHYHKTQQQQQPSSYPSDYSDYIYQDAWCDGCGKFVSDDIRYYCLQCPNFDLCENCNSLPYIVTSTGVHYRNHRMLQMIQEDEEPFDY</sequence>
<dbReference type="OrthoDB" id="441278at2759"/>
<evidence type="ECO:0000256" key="1">
    <source>
        <dbReference type="ARBA" id="ARBA00022723"/>
    </source>
</evidence>
<evidence type="ECO:0000259" key="5">
    <source>
        <dbReference type="PROSITE" id="PS50135"/>
    </source>
</evidence>
<gene>
    <name evidence="6" type="ORF">RFH988_LOCUS22757</name>
    <name evidence="7" type="ORF">ZHD862_LOCUS25498</name>
</gene>
<dbReference type="Gene3D" id="3.30.60.90">
    <property type="match status" value="1"/>
</dbReference>
<feature type="domain" description="ZZ-type" evidence="5">
    <location>
        <begin position="91"/>
        <end position="150"/>
    </location>
</feature>
<dbReference type="Proteomes" id="UP000663864">
    <property type="component" value="Unassembled WGS sequence"/>
</dbReference>
<dbReference type="Pfam" id="PF00569">
    <property type="entry name" value="ZZ"/>
    <property type="match status" value="1"/>
</dbReference>
<keyword evidence="1" id="KW-0479">Metal-binding</keyword>
<dbReference type="SMART" id="SM00291">
    <property type="entry name" value="ZnF_ZZ"/>
    <property type="match status" value="1"/>
</dbReference>
<dbReference type="GO" id="GO:0008270">
    <property type="term" value="F:zinc ion binding"/>
    <property type="evidence" value="ECO:0007669"/>
    <property type="project" value="UniProtKB-KW"/>
</dbReference>
<evidence type="ECO:0000256" key="3">
    <source>
        <dbReference type="ARBA" id="ARBA00022833"/>
    </source>
</evidence>
<accession>A0A814TW12</accession>
<keyword evidence="3" id="KW-0862">Zinc</keyword>